<evidence type="ECO:0000313" key="2">
    <source>
        <dbReference type="Proteomes" id="UP000243686"/>
    </source>
</evidence>
<reference evidence="1 2" key="1">
    <citation type="submission" date="2015-03" db="EMBL/GenBank/DDBJ databases">
        <title>Draft genome of the nematode, Opisthorchis viverrini.</title>
        <authorList>
            <person name="Mitreva M."/>
        </authorList>
    </citation>
    <scope>NUCLEOTIDE SEQUENCE [LARGE SCALE GENOMIC DNA]</scope>
    <source>
        <strain evidence="1">Khon Kaen</strain>
    </source>
</reference>
<accession>A0A1S8X5M6</accession>
<proteinExistence type="predicted"/>
<sequence length="146" mass="15929">MQCCKMNVIPKGLSDFNGASTAWACATRGWCTGIPQFVVLLLDKHILALSVANQGYQTCRSQAKHVKNNTYFKLGRKCVEEFTEFILTSFYSAQRSSCVAAISLLNPKQINCFDIACSLEGGDHGPLDTSANISIQRLDGGQNAFV</sequence>
<protein>
    <submittedName>
        <fullName evidence="1">Uncharacterized protein</fullName>
    </submittedName>
</protein>
<feature type="non-terminal residue" evidence="1">
    <location>
        <position position="146"/>
    </location>
</feature>
<dbReference type="EMBL" id="KV891999">
    <property type="protein sequence ID" value="OON21773.1"/>
    <property type="molecule type" value="Genomic_DNA"/>
</dbReference>
<dbReference type="AlphaFoldDB" id="A0A1S8X5M6"/>
<name>A0A1S8X5M6_OPIVI</name>
<keyword evidence="2" id="KW-1185">Reference proteome</keyword>
<dbReference type="Proteomes" id="UP000243686">
    <property type="component" value="Unassembled WGS sequence"/>
</dbReference>
<evidence type="ECO:0000313" key="1">
    <source>
        <dbReference type="EMBL" id="OON21773.1"/>
    </source>
</evidence>
<gene>
    <name evidence="1" type="ORF">X801_02328</name>
</gene>
<organism evidence="1 2">
    <name type="scientific">Opisthorchis viverrini</name>
    <name type="common">Southeast Asian liver fluke</name>
    <dbReference type="NCBI Taxonomy" id="6198"/>
    <lineage>
        <taxon>Eukaryota</taxon>
        <taxon>Metazoa</taxon>
        <taxon>Spiralia</taxon>
        <taxon>Lophotrochozoa</taxon>
        <taxon>Platyhelminthes</taxon>
        <taxon>Trematoda</taxon>
        <taxon>Digenea</taxon>
        <taxon>Opisthorchiida</taxon>
        <taxon>Opisthorchiata</taxon>
        <taxon>Opisthorchiidae</taxon>
        <taxon>Opisthorchis</taxon>
    </lineage>
</organism>